<name>A0A433WCB5_9BACT</name>
<evidence type="ECO:0000313" key="2">
    <source>
        <dbReference type="EMBL" id="NSL89561.1"/>
    </source>
</evidence>
<dbReference type="EMBL" id="RIAR02000001">
    <property type="protein sequence ID" value="NSL89561.1"/>
    <property type="molecule type" value="Genomic_DNA"/>
</dbReference>
<keyword evidence="3" id="KW-1185">Reference proteome</keyword>
<comment type="caution">
    <text evidence="2">The sequence shown here is derived from an EMBL/GenBank/DDBJ whole genome shotgun (WGS) entry which is preliminary data.</text>
</comment>
<dbReference type="OrthoDB" id="1011748at2"/>
<dbReference type="AlphaFoldDB" id="A0A433WCB5"/>
<organism evidence="2 3">
    <name type="scientific">Chitinophaga solisilvae</name>
    <dbReference type="NCBI Taxonomy" id="1233460"/>
    <lineage>
        <taxon>Bacteria</taxon>
        <taxon>Pseudomonadati</taxon>
        <taxon>Bacteroidota</taxon>
        <taxon>Chitinophagia</taxon>
        <taxon>Chitinophagales</taxon>
        <taxon>Chitinophagaceae</taxon>
        <taxon>Chitinophaga</taxon>
    </lineage>
</organism>
<accession>A0A433WCB5</accession>
<gene>
    <name evidence="2" type="ORF">ECE50_022155</name>
</gene>
<proteinExistence type="predicted"/>
<dbReference type="Proteomes" id="UP000281028">
    <property type="component" value="Unassembled WGS sequence"/>
</dbReference>
<dbReference type="RefSeq" id="WP_127043338.1">
    <property type="nucleotide sequence ID" value="NZ_JAABOK010000007.1"/>
</dbReference>
<protein>
    <submittedName>
        <fullName evidence="2">PorT family protein</fullName>
    </submittedName>
</protein>
<dbReference type="Pfam" id="PF13568">
    <property type="entry name" value="OMP_b-brl_2"/>
    <property type="match status" value="1"/>
</dbReference>
<reference evidence="2" key="1">
    <citation type="submission" date="2020-05" db="EMBL/GenBank/DDBJ databases">
        <title>Chitinophaga laudate sp. nov., isolated from a tropical peat swamp.</title>
        <authorList>
            <person name="Goh C.B.S."/>
            <person name="Lee M.S."/>
            <person name="Parimannan S."/>
            <person name="Pasbakhsh P."/>
            <person name="Yule C.M."/>
            <person name="Rajandas H."/>
            <person name="Loke S."/>
            <person name="Croft L."/>
            <person name="Tan J.B.L."/>
        </authorList>
    </citation>
    <scope>NUCLEOTIDE SEQUENCE</scope>
    <source>
        <strain evidence="2">Mgbs1</strain>
    </source>
</reference>
<dbReference type="InterPro" id="IPR025665">
    <property type="entry name" value="Beta-barrel_OMP_2"/>
</dbReference>
<evidence type="ECO:0000313" key="3">
    <source>
        <dbReference type="Proteomes" id="UP000281028"/>
    </source>
</evidence>
<feature type="domain" description="Outer membrane protein beta-barrel" evidence="1">
    <location>
        <begin position="19"/>
        <end position="215"/>
    </location>
</feature>
<sequence>MKKSVLLIAVALVGSMSTFAQVKFGVKAGLNLSGATAKADDKKVEGLKSATGFHIGGIADISLAENFSLQPGLIYSQKGFKFEEPFDGPGSQTVTMTSKMSYIEVPVNFLYRANLGSGKIFGGVGPYFAYGIGGKVKFAGLGPIGDLPGMDDYFSNRKIKFDGKKLSETATAEEEKEYFKNDHYKGFDAGANVMIGYELKFGLFFTANYSLGLTNGAVEDKASYKNKSFGISVGYMFGGK</sequence>
<evidence type="ECO:0000259" key="1">
    <source>
        <dbReference type="Pfam" id="PF13568"/>
    </source>
</evidence>